<dbReference type="Gene3D" id="3.20.20.80">
    <property type="entry name" value="Glycosidases"/>
    <property type="match status" value="2"/>
</dbReference>
<dbReference type="InterPro" id="IPR006047">
    <property type="entry name" value="GH13_cat_dom"/>
</dbReference>
<dbReference type="Gene3D" id="2.60.40.1180">
    <property type="entry name" value="Golgi alpha-mannosidase II"/>
    <property type="match status" value="1"/>
</dbReference>
<keyword evidence="4 6" id="KW-0119">Carbohydrate metabolism</keyword>
<feature type="binding site" evidence="6">
    <location>
        <position position="776"/>
    </location>
    <ligand>
        <name>alpha-maltose 1-phosphate</name>
        <dbReference type="ChEBI" id="CHEBI:63576"/>
    </ligand>
</feature>
<dbReference type="Gene3D" id="1.20.58.80">
    <property type="entry name" value="Phosphotransferase system, lactose/cellobiose-type IIA subunit"/>
    <property type="match status" value="1"/>
</dbReference>
<dbReference type="EC" id="2.4.99.16" evidence="6"/>
<dbReference type="Pfam" id="PF11896">
    <property type="entry name" value="GlgE_dom_N_S"/>
    <property type="match status" value="1"/>
</dbReference>
<feature type="binding site" evidence="6">
    <location>
        <position position="639"/>
    </location>
    <ligand>
        <name>alpha-maltose 1-phosphate</name>
        <dbReference type="ChEBI" id="CHEBI:63576"/>
    </ligand>
</feature>
<evidence type="ECO:0000256" key="2">
    <source>
        <dbReference type="ARBA" id="ARBA00022676"/>
    </source>
</evidence>
<keyword evidence="2 6" id="KW-0328">Glycosyltransferase</keyword>
<feature type="binding site" evidence="6">
    <location>
        <position position="734"/>
    </location>
    <ligand>
        <name>alpha-maltose 1-phosphate</name>
        <dbReference type="ChEBI" id="CHEBI:63576"/>
    </ligand>
</feature>
<dbReference type="GO" id="GO:0016758">
    <property type="term" value="F:hexosyltransferase activity"/>
    <property type="evidence" value="ECO:0007669"/>
    <property type="project" value="UniProtKB-UniRule"/>
</dbReference>
<comment type="function">
    <text evidence="6">Maltosyltransferase that uses maltose 1-phosphate (M1P) as the sugar donor to elongate linear or branched alpha-(1-&gt;4)-glucans. Is involved in a branched alpha-glucan biosynthetic pathway from trehalose, together with TreS, Mak and GlgB.</text>
</comment>
<dbReference type="InterPro" id="IPR021828">
    <property type="entry name" value="GlgE_dom_N/S"/>
</dbReference>
<dbReference type="CDD" id="cd11344">
    <property type="entry name" value="AmyAc_GlgE_like"/>
    <property type="match status" value="1"/>
</dbReference>
<gene>
    <name evidence="6" type="primary">glgE</name>
    <name evidence="8" type="ORF">ABRY99_09465</name>
    <name evidence="9" type="ORF">ABRZ04_08315</name>
</gene>
<dbReference type="RefSeq" id="WP_368639196.1">
    <property type="nucleotide sequence ID" value="NZ_CP158252.1"/>
</dbReference>
<feature type="site" description="Transition state stabilizer" evidence="6">
    <location>
        <position position="862"/>
    </location>
</feature>
<evidence type="ECO:0000256" key="1">
    <source>
        <dbReference type="ARBA" id="ARBA00011738"/>
    </source>
</evidence>
<dbReference type="EMBL" id="CP158252">
    <property type="protein sequence ID" value="XDJ41179.1"/>
    <property type="molecule type" value="Genomic_DNA"/>
</dbReference>
<dbReference type="Pfam" id="PF00128">
    <property type="entry name" value="Alpha-amylase"/>
    <property type="match status" value="1"/>
</dbReference>
<protein>
    <recommendedName>
        <fullName evidence="6">Alpha-1,4-glucan:maltose-1-phosphate maltosyltransferase</fullName>
        <shortName evidence="6">GMPMT</shortName>
        <ecNumber evidence="6">2.4.99.16</ecNumber>
    </recommendedName>
    <alternativeName>
        <fullName evidence="6">(1-&gt;4)-alpha-D-glucan:maltose-1-phosphate alpha-D-maltosyltransferase</fullName>
    </alternativeName>
</protein>
<dbReference type="InterPro" id="IPR026585">
    <property type="entry name" value="GlgE"/>
</dbReference>
<dbReference type="HAMAP" id="MF_02124">
    <property type="entry name" value="GlgE"/>
    <property type="match status" value="1"/>
</dbReference>
<dbReference type="AlphaFoldDB" id="A0AB39CGP8"/>
<dbReference type="InterPro" id="IPR013780">
    <property type="entry name" value="Glyco_hydro_b"/>
</dbReference>
<feature type="active site" description="Proton donor" evidence="6">
    <location>
        <position position="804"/>
    </location>
</feature>
<dbReference type="Gene3D" id="2.60.40.10">
    <property type="entry name" value="Immunoglobulins"/>
    <property type="match status" value="1"/>
</dbReference>
<feature type="domain" description="Glycosyl hydrolase family 13 catalytic" evidence="7">
    <location>
        <begin position="591"/>
        <end position="940"/>
    </location>
</feature>
<dbReference type="InterPro" id="IPR013783">
    <property type="entry name" value="Ig-like_fold"/>
</dbReference>
<evidence type="ECO:0000313" key="8">
    <source>
        <dbReference type="EMBL" id="XDJ41179.1"/>
    </source>
</evidence>
<comment type="similarity">
    <text evidence="6">Belongs to the glycosyl hydrolase 13 family. GlgE subfamily.</text>
</comment>
<reference evidence="8" key="1">
    <citation type="submission" date="2024-05" db="EMBL/GenBank/DDBJ databases">
        <authorList>
            <person name="Luo Y.-C."/>
            <person name="Nicholds J."/>
            <person name="Mortimer T."/>
            <person name="Maboni G."/>
        </authorList>
    </citation>
    <scope>NUCLEOTIDE SEQUENCE</scope>
    <source>
        <strain evidence="9">151836</strain>
        <strain evidence="8">153920</strain>
    </source>
</reference>
<feature type="binding site" evidence="6">
    <location>
        <begin position="915"/>
        <end position="916"/>
    </location>
    <ligand>
        <name>alpha-maltose 1-phosphate</name>
        <dbReference type="ChEBI" id="CHEBI:63576"/>
    </ligand>
</feature>
<proteinExistence type="inferred from homology"/>
<comment type="catalytic activity">
    <reaction evidence="5 6">
        <text>alpha-maltose 1-phosphate + [(1-&gt;4)-alpha-D-glucosyl](n) = [(1-&gt;4)-alpha-D-glucosyl](n+2) + phosphate</text>
        <dbReference type="Rhea" id="RHEA:42692"/>
        <dbReference type="Rhea" id="RHEA-COMP:9584"/>
        <dbReference type="Rhea" id="RHEA-COMP:10183"/>
        <dbReference type="ChEBI" id="CHEBI:15444"/>
        <dbReference type="ChEBI" id="CHEBI:43474"/>
        <dbReference type="ChEBI" id="CHEBI:63576"/>
        <dbReference type="EC" id="2.4.99.16"/>
    </reaction>
</comment>
<evidence type="ECO:0000256" key="6">
    <source>
        <dbReference type="HAMAP-Rule" id="MF_02124"/>
    </source>
</evidence>
<dbReference type="PANTHER" id="PTHR47786:SF2">
    <property type="entry name" value="GLYCOSYL HYDROLASE FAMILY 13 CATALYTIC DOMAIN-CONTAINING PROTEIN"/>
    <property type="match status" value="1"/>
</dbReference>
<dbReference type="InterPro" id="IPR017853">
    <property type="entry name" value="GH"/>
</dbReference>
<evidence type="ECO:0000259" key="7">
    <source>
        <dbReference type="SMART" id="SM00642"/>
    </source>
</evidence>
<accession>A0AB39CGP8</accession>
<feature type="active site" description="Nucleophile" evidence="6">
    <location>
        <position position="775"/>
    </location>
</feature>
<dbReference type="GO" id="GO:0030979">
    <property type="term" value="P:alpha-glucan biosynthetic process"/>
    <property type="evidence" value="ECO:0007669"/>
    <property type="project" value="UniProtKB-UniRule"/>
</dbReference>
<dbReference type="SMART" id="SM00642">
    <property type="entry name" value="Aamy"/>
    <property type="match status" value="1"/>
</dbReference>
<sequence>MRRGPGAGWPCLVRAGSLMDAVAQAAQWKAAGATGILAPAPWLTGDWPRSAAPLDADRSARSGAPVRDEIAAACRRLAGSGLDCHLELSLDRVARGAAPDTAASSWLRADPHDLHTDPRTPRVDLFTRRIVQAPPDSFTQAWARRLGDWSRCGVAGYCFQAPQHLAAETWRDLVFALRETVPGVTLIVWTPGLAPQDLACCLEARFDWTVSSLAWWDGRSDWLAQECVRLSEVAPVLAYAGRRGETRWLAAAAVSGDGIILDAPLGANAMLGPIAEWRSKTRLPPVSCMAMGGRAGRMTAMVRAQPGKGGVMLALSAEGDPGAAVEMSDWAGLLPGGPCSGADVPAALRAPAGTLAPAACALWQWTSPMPVGDAVPAVPLPGERRGILTPRIRVERIEPAVDGGAWPVKRISQEALAVSATIFTDGHAKLAANLCWRACDEPEWHEVPMQARDNDRWTAQCRPERIGSHEYRILAWIDTWAGFCAQWRARFDAGQELGPSLAEGARWLARLLERAENLSTDEAQWARVRHVLNLLETAAEGSPGESLIGEVLSRPVAVFLRDAGKRTFACATRSMGLWVDRPRARYASWYELFPRSQSRVPGQHGTFDDVIARLPDIRQMGFDVLYLPPVHPVGRQNRKGRNNSLKALPGDVGSPYAIGSEEGGHDAVDPRLGTLDDFDRLVGAARHEGMEIAMDFAVQCSPDHPWLRRHRDWFGWRPDGSLQYAENPPKKYQDIVNVAFYADTPPWRRKTPLWRALRDIVRFWIDHGVRIFRVDNPHTKPLPFWQWLIADIHARDPGILFLAEAFTRPAMMYQLAKVGFTQSYTYFTWRDTAREVDAYFQELSRPPVVDFFRPMFFTSTPDINPTYLQRHGRPGFLARAALAATGSGLWGVYSGFELCEAAALPDSEEHADSEKYELRQRDWRAPGNIRAEIAQLNAIRRAHPALQDHRGYRSLDCGAEDVVAYIRHSAAYSSVLLVIINLDPAREADVVIRLDPISSAENLLTGAVQDWPDCRAHVRLRPEAPYGIWRLPGLPSG</sequence>
<evidence type="ECO:0000256" key="5">
    <source>
        <dbReference type="ARBA" id="ARBA00048735"/>
    </source>
</evidence>
<evidence type="ECO:0000256" key="4">
    <source>
        <dbReference type="ARBA" id="ARBA00023277"/>
    </source>
</evidence>
<dbReference type="SUPFAM" id="SSF51445">
    <property type="entry name" value="(Trans)glycosidases"/>
    <property type="match status" value="1"/>
</dbReference>
<comment type="subunit">
    <text evidence="1 6">Homodimer.</text>
</comment>
<organism evidence="8">
    <name type="scientific">Castellaniella ginsengisoli</name>
    <dbReference type="NCBI Taxonomy" id="546114"/>
    <lineage>
        <taxon>Bacteria</taxon>
        <taxon>Pseudomonadati</taxon>
        <taxon>Pseudomonadota</taxon>
        <taxon>Betaproteobacteria</taxon>
        <taxon>Burkholderiales</taxon>
        <taxon>Alcaligenaceae</taxon>
        <taxon>Castellaniella</taxon>
    </lineage>
</organism>
<dbReference type="EMBL" id="CP158254">
    <property type="protein sequence ID" value="XDJ46352.1"/>
    <property type="molecule type" value="Genomic_DNA"/>
</dbReference>
<dbReference type="PANTHER" id="PTHR47786">
    <property type="entry name" value="ALPHA-1,4-GLUCAN:MALTOSE-1-PHOSPHATE MALTOSYLTRANSFERASE"/>
    <property type="match status" value="1"/>
</dbReference>
<feature type="binding site" evidence="6">
    <location>
        <position position="699"/>
    </location>
    <ligand>
        <name>alpha-maltose 1-phosphate</name>
        <dbReference type="ChEBI" id="CHEBI:63576"/>
    </ligand>
</feature>
<keyword evidence="3 6" id="KW-0808">Transferase</keyword>
<dbReference type="GO" id="GO:0004553">
    <property type="term" value="F:hydrolase activity, hydrolyzing O-glycosyl compounds"/>
    <property type="evidence" value="ECO:0007669"/>
    <property type="project" value="InterPro"/>
</dbReference>
<evidence type="ECO:0000313" key="9">
    <source>
        <dbReference type="EMBL" id="XDJ46352.1"/>
    </source>
</evidence>
<name>A0AB39CGP8_9BURK</name>
<evidence type="ECO:0000256" key="3">
    <source>
        <dbReference type="ARBA" id="ARBA00022679"/>
    </source>
</evidence>